<dbReference type="GO" id="GO:0000976">
    <property type="term" value="F:transcription cis-regulatory region binding"/>
    <property type="evidence" value="ECO:0007669"/>
    <property type="project" value="TreeGrafter"/>
</dbReference>
<feature type="compositionally biased region" description="Pro residues" evidence="5">
    <location>
        <begin position="1"/>
        <end position="10"/>
    </location>
</feature>
<sequence>MTPSPAPDTPSRPQRADARRNGERLLTTARDAFAEYGTDAPLEEIARRAGVGIGTLYRHFPTRQALLQAVLHDRLEALHSEAVLLLDNPAPADALLGWLRSVALHATRYRGLAAALLLGVRDADSPLSPSCGAVLTAGAELLHRAQQAGQIRPDVTAADLYTLANSVAWAAEETTTSRSESGPLAARLLTLTMEGLRTH</sequence>
<keyword evidence="3" id="KW-0804">Transcription</keyword>
<feature type="DNA-binding region" description="H-T-H motif" evidence="4">
    <location>
        <begin position="41"/>
        <end position="60"/>
    </location>
</feature>
<dbReference type="GO" id="GO:0003700">
    <property type="term" value="F:DNA-binding transcription factor activity"/>
    <property type="evidence" value="ECO:0007669"/>
    <property type="project" value="TreeGrafter"/>
</dbReference>
<dbReference type="Gene3D" id="1.10.357.10">
    <property type="entry name" value="Tetracycline Repressor, domain 2"/>
    <property type="match status" value="1"/>
</dbReference>
<dbReference type="SUPFAM" id="SSF46689">
    <property type="entry name" value="Homeodomain-like"/>
    <property type="match status" value="1"/>
</dbReference>
<dbReference type="InterPro" id="IPR049445">
    <property type="entry name" value="TetR_SbtR-like_C"/>
</dbReference>
<dbReference type="SUPFAM" id="SSF48498">
    <property type="entry name" value="Tetracyclin repressor-like, C-terminal domain"/>
    <property type="match status" value="1"/>
</dbReference>
<reference evidence="7 8" key="1">
    <citation type="submission" date="2013-12" db="EMBL/GenBank/DDBJ databases">
        <title>Annotated genome of Streptomyces scopuliridis.</title>
        <authorList>
            <person name="Olson J.B."/>
        </authorList>
    </citation>
    <scope>NUCLEOTIDE SEQUENCE [LARGE SCALE GENOMIC DNA]</scope>
    <source>
        <strain evidence="7 8">RB72</strain>
    </source>
</reference>
<comment type="caution">
    <text evidence="7">The sequence shown here is derived from an EMBL/GenBank/DDBJ whole genome shotgun (WGS) entry which is preliminary data.</text>
</comment>
<dbReference type="Proteomes" id="UP000245992">
    <property type="component" value="Unassembled WGS sequence"/>
</dbReference>
<accession>A0A2T7SNE3</accession>
<evidence type="ECO:0000256" key="5">
    <source>
        <dbReference type="SAM" id="MobiDB-lite"/>
    </source>
</evidence>
<dbReference type="Pfam" id="PF21597">
    <property type="entry name" value="TetR_C_43"/>
    <property type="match status" value="1"/>
</dbReference>
<keyword evidence="8" id="KW-1185">Reference proteome</keyword>
<dbReference type="Pfam" id="PF00440">
    <property type="entry name" value="TetR_N"/>
    <property type="match status" value="1"/>
</dbReference>
<name>A0A2T7SNE3_9ACTN</name>
<evidence type="ECO:0000259" key="6">
    <source>
        <dbReference type="PROSITE" id="PS50977"/>
    </source>
</evidence>
<dbReference type="InterPro" id="IPR050109">
    <property type="entry name" value="HTH-type_TetR-like_transc_reg"/>
</dbReference>
<dbReference type="RefSeq" id="WP_030350549.1">
    <property type="nucleotide sequence ID" value="NZ_AZSP01000390.1"/>
</dbReference>
<evidence type="ECO:0000256" key="2">
    <source>
        <dbReference type="ARBA" id="ARBA00023125"/>
    </source>
</evidence>
<evidence type="ECO:0000256" key="4">
    <source>
        <dbReference type="PROSITE-ProRule" id="PRU00335"/>
    </source>
</evidence>
<keyword evidence="2 4" id="KW-0238">DNA-binding</keyword>
<dbReference type="OrthoDB" id="9795011at2"/>
<dbReference type="PANTHER" id="PTHR30055">
    <property type="entry name" value="HTH-TYPE TRANSCRIPTIONAL REGULATOR RUTR"/>
    <property type="match status" value="1"/>
</dbReference>
<proteinExistence type="predicted"/>
<evidence type="ECO:0000313" key="8">
    <source>
        <dbReference type="Proteomes" id="UP000245992"/>
    </source>
</evidence>
<protein>
    <submittedName>
        <fullName evidence="7">TetR family transcriptional regulator</fullName>
    </submittedName>
</protein>
<dbReference type="AlphaFoldDB" id="A0A2T7SNE3"/>
<dbReference type="InterPro" id="IPR036271">
    <property type="entry name" value="Tet_transcr_reg_TetR-rel_C_sf"/>
</dbReference>
<dbReference type="PROSITE" id="PS50977">
    <property type="entry name" value="HTH_TETR_2"/>
    <property type="match status" value="1"/>
</dbReference>
<evidence type="ECO:0000256" key="1">
    <source>
        <dbReference type="ARBA" id="ARBA00023015"/>
    </source>
</evidence>
<evidence type="ECO:0000313" key="7">
    <source>
        <dbReference type="EMBL" id="PVE04369.1"/>
    </source>
</evidence>
<feature type="domain" description="HTH tetR-type" evidence="6">
    <location>
        <begin position="19"/>
        <end position="78"/>
    </location>
</feature>
<feature type="region of interest" description="Disordered" evidence="5">
    <location>
        <begin position="1"/>
        <end position="21"/>
    </location>
</feature>
<keyword evidence="1" id="KW-0805">Transcription regulation</keyword>
<gene>
    <name evidence="7" type="ORF">Y717_11995</name>
</gene>
<dbReference type="InterPro" id="IPR001647">
    <property type="entry name" value="HTH_TetR"/>
</dbReference>
<dbReference type="PANTHER" id="PTHR30055:SF234">
    <property type="entry name" value="HTH-TYPE TRANSCRIPTIONAL REGULATOR BETI"/>
    <property type="match status" value="1"/>
</dbReference>
<organism evidence="7 8">
    <name type="scientific">Streptomyces scopuliridis RB72</name>
    <dbReference type="NCBI Taxonomy" id="1440053"/>
    <lineage>
        <taxon>Bacteria</taxon>
        <taxon>Bacillati</taxon>
        <taxon>Actinomycetota</taxon>
        <taxon>Actinomycetes</taxon>
        <taxon>Kitasatosporales</taxon>
        <taxon>Streptomycetaceae</taxon>
        <taxon>Streptomyces</taxon>
    </lineage>
</organism>
<evidence type="ECO:0000256" key="3">
    <source>
        <dbReference type="ARBA" id="ARBA00023163"/>
    </source>
</evidence>
<dbReference type="PRINTS" id="PR00455">
    <property type="entry name" value="HTHTETR"/>
</dbReference>
<dbReference type="InterPro" id="IPR009057">
    <property type="entry name" value="Homeodomain-like_sf"/>
</dbReference>
<dbReference type="EMBL" id="AZSP01000390">
    <property type="protein sequence ID" value="PVE04369.1"/>
    <property type="molecule type" value="Genomic_DNA"/>
</dbReference>